<protein>
    <submittedName>
        <fullName evidence="1">Putative membrane protein</fullName>
    </submittedName>
</protein>
<keyword evidence="2" id="KW-1185">Reference proteome</keyword>
<comment type="caution">
    <text evidence="1">The sequence shown here is derived from an EMBL/GenBank/DDBJ whole genome shotgun (WGS) entry which is preliminary data.</text>
</comment>
<dbReference type="PANTHER" id="PTHR36974:SF1">
    <property type="entry name" value="DOXX FAMILY MEMBRANE PROTEIN"/>
    <property type="match status" value="1"/>
</dbReference>
<accession>A0A2T0RAX7</accession>
<gene>
    <name evidence="1" type="ORF">CLV37_101571</name>
</gene>
<evidence type="ECO:0000313" key="2">
    <source>
        <dbReference type="Proteomes" id="UP000238083"/>
    </source>
</evidence>
<proteinExistence type="predicted"/>
<dbReference type="AlphaFoldDB" id="A0A2T0RAX7"/>
<reference evidence="1 2" key="1">
    <citation type="submission" date="2018-03" db="EMBL/GenBank/DDBJ databases">
        <title>Genomic Encyclopedia of Archaeal and Bacterial Type Strains, Phase II (KMG-II): from individual species to whole genera.</title>
        <authorList>
            <person name="Goeker M."/>
        </authorList>
    </citation>
    <scope>NUCLEOTIDE SEQUENCE [LARGE SCALE GENOMIC DNA]</scope>
    <source>
        <strain evidence="1 2">DSM 19711</strain>
    </source>
</reference>
<organism evidence="1 2">
    <name type="scientific">Kineococcus rhizosphaerae</name>
    <dbReference type="NCBI Taxonomy" id="559628"/>
    <lineage>
        <taxon>Bacteria</taxon>
        <taxon>Bacillati</taxon>
        <taxon>Actinomycetota</taxon>
        <taxon>Actinomycetes</taxon>
        <taxon>Kineosporiales</taxon>
        <taxon>Kineosporiaceae</taxon>
        <taxon>Kineococcus</taxon>
    </lineage>
</organism>
<dbReference type="Proteomes" id="UP000238083">
    <property type="component" value="Unassembled WGS sequence"/>
</dbReference>
<dbReference type="PANTHER" id="PTHR36974">
    <property type="entry name" value="MEMBRANE PROTEIN-RELATED"/>
    <property type="match status" value="1"/>
</dbReference>
<name>A0A2T0RAX7_9ACTN</name>
<sequence>MISTAPLRWAAPAALFGAAGLAHLLRPAGFDAIVPRALPGRARTWTNVSGALELALALGFTVPAARPATARAAVALLLAVWPANGQMALDAWRGGSGVRRAVTTARLPLQVPLIRLVARAGR</sequence>
<evidence type="ECO:0000313" key="1">
    <source>
        <dbReference type="EMBL" id="PRY18326.1"/>
    </source>
</evidence>
<dbReference type="EMBL" id="PVZF01000001">
    <property type="protein sequence ID" value="PRY18326.1"/>
    <property type="molecule type" value="Genomic_DNA"/>
</dbReference>
<dbReference type="RefSeq" id="WP_211298319.1">
    <property type="nucleotide sequence ID" value="NZ_PVZF01000001.1"/>
</dbReference>